<reference evidence="2 3" key="1">
    <citation type="submission" date="2016-07" db="EMBL/GenBank/DDBJ databases">
        <title>Pervasive Adenine N6-methylation of Active Genes in Fungi.</title>
        <authorList>
            <consortium name="DOE Joint Genome Institute"/>
            <person name="Mondo S.J."/>
            <person name="Dannebaum R.O."/>
            <person name="Kuo R.C."/>
            <person name="Labutti K."/>
            <person name="Haridas S."/>
            <person name="Kuo A."/>
            <person name="Salamov A."/>
            <person name="Ahrendt S.R."/>
            <person name="Lipzen A."/>
            <person name="Sullivan W."/>
            <person name="Andreopoulos W.B."/>
            <person name="Clum A."/>
            <person name="Lindquist E."/>
            <person name="Daum C."/>
            <person name="Ramamoorthy G.K."/>
            <person name="Gryganskyi A."/>
            <person name="Culley D."/>
            <person name="Magnuson J.K."/>
            <person name="James T.Y."/>
            <person name="O'Malley M.A."/>
            <person name="Stajich J.E."/>
            <person name="Spatafora J.W."/>
            <person name="Visel A."/>
            <person name="Grigoriev I.V."/>
        </authorList>
    </citation>
    <scope>NUCLEOTIDE SEQUENCE [LARGE SCALE GENOMIC DNA]</scope>
    <source>
        <strain evidence="2 3">NRRL 1336</strain>
    </source>
</reference>
<sequence>MTKDDQLDQFFENISYNDAQQKQHDIFHIVLVDIKSATQDEEIQCVEKPLMGDEDLEFVALSYRWGEIPEQTVDTEQGYLANITSFALHDFYGLCKMMIQEPDLKDMKYVWVDAICIDQANPVKRKATIHQMTTIYERANYIVAVPDLHRQHLVNINANGTQVNDYTLREATYFYHLIHGHADQLAKMDEEWFDQNGVPENQHIRQMLSKYTGRFADHIMAYKLHDGSDYLSRDILKDIWTASCLSYHVPKQGSGIWDWNKQNVIDRHDTNCLKCVDHDDPFAILNDLPIHPNELSDENKSSLVYHVHAVLKQVKHDEWKRCIAKRSQFIEQKMGFLTDLVKDWSSRVWVISEYNIAKNQKSKKMKYWFTHLNSLCHGPSDEQYLFFEFDFENHSVMFPDTSEASDICMMKHASSFHALTAKLNFTYQIFHDTMARQLAQKSFLAMMLQSMASKHEDRFYAILPISKYKNEIMNKKKAMNDIDSLIKVKLKLFDMMDTEDKLALLFLTASTSGSPANGAMALPTFATLPLLWAVTTMRNGLILADDDITGCNFDEHSTATLQLSHPSPGSNHRLHFKPITFSVCDAALDVNDAFERNKRLCRRVFKKACHEKMCLVLIPHCCGPTLRPDHRCLKSMDDSRKLTLYGSFEVNQWILVPYDGKYTFKSVDTKMANAYTGRHGVGFNIY</sequence>
<accession>A0A1X2I884</accession>
<proteinExistence type="predicted"/>
<comment type="caution">
    <text evidence="2">The sequence shown here is derived from an EMBL/GenBank/DDBJ whole genome shotgun (WGS) entry which is preliminary data.</text>
</comment>
<dbReference type="Proteomes" id="UP000193560">
    <property type="component" value="Unassembled WGS sequence"/>
</dbReference>
<feature type="domain" description="Heterokaryon incompatibility" evidence="1">
    <location>
        <begin position="58"/>
        <end position="146"/>
    </location>
</feature>
<dbReference type="EMBL" id="MCGE01000021">
    <property type="protein sequence ID" value="ORZ11502.1"/>
    <property type="molecule type" value="Genomic_DNA"/>
</dbReference>
<dbReference type="Pfam" id="PF06985">
    <property type="entry name" value="HET"/>
    <property type="match status" value="1"/>
</dbReference>
<organism evidence="2 3">
    <name type="scientific">Absidia repens</name>
    <dbReference type="NCBI Taxonomy" id="90262"/>
    <lineage>
        <taxon>Eukaryota</taxon>
        <taxon>Fungi</taxon>
        <taxon>Fungi incertae sedis</taxon>
        <taxon>Mucoromycota</taxon>
        <taxon>Mucoromycotina</taxon>
        <taxon>Mucoromycetes</taxon>
        <taxon>Mucorales</taxon>
        <taxon>Cunninghamellaceae</taxon>
        <taxon>Absidia</taxon>
    </lineage>
</organism>
<gene>
    <name evidence="2" type="ORF">BCR42DRAFT_100650</name>
</gene>
<dbReference type="InterPro" id="IPR052895">
    <property type="entry name" value="HetReg/Transcr_Mod"/>
</dbReference>
<dbReference type="InterPro" id="IPR010730">
    <property type="entry name" value="HET"/>
</dbReference>
<dbReference type="AlphaFoldDB" id="A0A1X2I884"/>
<dbReference type="PANTHER" id="PTHR24148">
    <property type="entry name" value="ANKYRIN REPEAT DOMAIN-CONTAINING PROTEIN 39 HOMOLOG-RELATED"/>
    <property type="match status" value="1"/>
</dbReference>
<dbReference type="STRING" id="90262.A0A1X2I884"/>
<dbReference type="PANTHER" id="PTHR24148:SF64">
    <property type="entry name" value="HETEROKARYON INCOMPATIBILITY DOMAIN-CONTAINING PROTEIN"/>
    <property type="match status" value="1"/>
</dbReference>
<dbReference type="OrthoDB" id="2283534at2759"/>
<keyword evidence="3" id="KW-1185">Reference proteome</keyword>
<evidence type="ECO:0000259" key="1">
    <source>
        <dbReference type="Pfam" id="PF06985"/>
    </source>
</evidence>
<evidence type="ECO:0000313" key="3">
    <source>
        <dbReference type="Proteomes" id="UP000193560"/>
    </source>
</evidence>
<evidence type="ECO:0000313" key="2">
    <source>
        <dbReference type="EMBL" id="ORZ11502.1"/>
    </source>
</evidence>
<name>A0A1X2I884_9FUNG</name>
<protein>
    <recommendedName>
        <fullName evidence="1">Heterokaryon incompatibility domain-containing protein</fullName>
    </recommendedName>
</protein>